<evidence type="ECO:0000313" key="2">
    <source>
        <dbReference type="EMBL" id="MFC5771092.1"/>
    </source>
</evidence>
<dbReference type="EMBL" id="JBHSOG010000068">
    <property type="protein sequence ID" value="MFC5771092.1"/>
    <property type="molecule type" value="Genomic_DNA"/>
</dbReference>
<gene>
    <name evidence="2" type="ORF">ACFPTN_17055</name>
</gene>
<dbReference type="RefSeq" id="WP_096452965.1">
    <property type="nucleotide sequence ID" value="NZ_JBHSOG010000068.1"/>
</dbReference>
<sequence length="117" mass="12938">MKQRLLIMNGSRIVQSEQEGQWRNEKVDKAGALKPGIYNLYLARPADKTATCTGMIVHVDKDGVFQQTGKTYVVHARADFDKAPEIGSLMRIGYDAQGRASLAAETVQLSRGRSRSL</sequence>
<dbReference type="Proteomes" id="UP001595974">
    <property type="component" value="Unassembled WGS sequence"/>
</dbReference>
<dbReference type="InterPro" id="IPR040782">
    <property type="entry name" value="KfrB"/>
</dbReference>
<reference evidence="3" key="1">
    <citation type="journal article" date="2019" name="Int. J. Syst. Evol. Microbiol.">
        <title>The Global Catalogue of Microorganisms (GCM) 10K type strain sequencing project: providing services to taxonomists for standard genome sequencing and annotation.</title>
        <authorList>
            <consortium name="The Broad Institute Genomics Platform"/>
            <consortium name="The Broad Institute Genome Sequencing Center for Infectious Disease"/>
            <person name="Wu L."/>
            <person name="Ma J."/>
        </authorList>
    </citation>
    <scope>NUCLEOTIDE SEQUENCE [LARGE SCALE GENOMIC DNA]</scope>
    <source>
        <strain evidence="3">SHR3</strain>
    </source>
</reference>
<evidence type="ECO:0000259" key="1">
    <source>
        <dbReference type="Pfam" id="PF18790"/>
    </source>
</evidence>
<organism evidence="2 3">
    <name type="scientific">Thauera sinica</name>
    <dbReference type="NCBI Taxonomy" id="2665146"/>
    <lineage>
        <taxon>Bacteria</taxon>
        <taxon>Pseudomonadati</taxon>
        <taxon>Pseudomonadota</taxon>
        <taxon>Betaproteobacteria</taxon>
        <taxon>Rhodocyclales</taxon>
        <taxon>Zoogloeaceae</taxon>
        <taxon>Thauera</taxon>
    </lineage>
</organism>
<keyword evidence="3" id="KW-1185">Reference proteome</keyword>
<protein>
    <submittedName>
        <fullName evidence="2">KfrB domain-containing protein</fullName>
    </submittedName>
</protein>
<accession>A0ABW1AUX3</accession>
<dbReference type="Pfam" id="PF18790">
    <property type="entry name" value="KfrB"/>
    <property type="match status" value="1"/>
</dbReference>
<feature type="domain" description="KfrB" evidence="1">
    <location>
        <begin position="52"/>
        <end position="102"/>
    </location>
</feature>
<name>A0ABW1AUX3_9RHOO</name>
<proteinExistence type="predicted"/>
<evidence type="ECO:0000313" key="3">
    <source>
        <dbReference type="Proteomes" id="UP001595974"/>
    </source>
</evidence>
<comment type="caution">
    <text evidence="2">The sequence shown here is derived from an EMBL/GenBank/DDBJ whole genome shotgun (WGS) entry which is preliminary data.</text>
</comment>